<keyword evidence="2" id="KW-0677">Repeat</keyword>
<comment type="caution">
    <text evidence="5">The sequence shown here is derived from an EMBL/GenBank/DDBJ whole genome shotgun (WGS) entry which is preliminary data.</text>
</comment>
<evidence type="ECO:0000259" key="4">
    <source>
        <dbReference type="PROSITE" id="PS50206"/>
    </source>
</evidence>
<evidence type="ECO:0000256" key="3">
    <source>
        <dbReference type="RuleBase" id="RU000507"/>
    </source>
</evidence>
<dbReference type="SUPFAM" id="SSF52821">
    <property type="entry name" value="Rhodanese/Cell cycle control phosphatase"/>
    <property type="match status" value="2"/>
</dbReference>
<name>A0A936ZUL7_9FLAO</name>
<organism evidence="5 6">
    <name type="scientific">Aquimarina mytili</name>
    <dbReference type="NCBI Taxonomy" id="874423"/>
    <lineage>
        <taxon>Bacteria</taxon>
        <taxon>Pseudomonadati</taxon>
        <taxon>Bacteroidota</taxon>
        <taxon>Flavobacteriia</taxon>
        <taxon>Flavobacteriales</taxon>
        <taxon>Flavobacteriaceae</taxon>
        <taxon>Aquimarina</taxon>
    </lineage>
</organism>
<dbReference type="CDD" id="cd01449">
    <property type="entry name" value="TST_Repeat_2"/>
    <property type="match status" value="1"/>
</dbReference>
<dbReference type="Proteomes" id="UP000651057">
    <property type="component" value="Unassembled WGS sequence"/>
</dbReference>
<dbReference type="GO" id="GO:0004792">
    <property type="term" value="F:thiosulfate-cyanide sulfurtransferase activity"/>
    <property type="evidence" value="ECO:0007669"/>
    <property type="project" value="InterPro"/>
</dbReference>
<evidence type="ECO:0000256" key="2">
    <source>
        <dbReference type="ARBA" id="ARBA00022737"/>
    </source>
</evidence>
<keyword evidence="6" id="KW-1185">Reference proteome</keyword>
<evidence type="ECO:0000256" key="1">
    <source>
        <dbReference type="ARBA" id="ARBA00022679"/>
    </source>
</evidence>
<sequence>MEQPLVSVSWLSEHLNHPDLIILDATIKKAANNSNEKYPKLRIKNARFFDIKKAFSDTSTDIPNMLSSPKVFSEACKKLGISNHHKIVVYDKIGIYSSARVWWMFKIMGHQNIAVLDGGLPAWQQQNLAIEPETNDNTYNLGDFRASFNSKLVVDAKKVLNEINNESTLILDARSPGRFTAQEPEPRASLKGGHIPNSMNLHYKDILRDRHMLPVDELKEILDDFNIENKKLIFTCGSGITACIIMLAAKLAQYHNVSVYDGSWSEWGQLNDVPIEC</sequence>
<dbReference type="PANTHER" id="PTHR11364:SF27">
    <property type="entry name" value="SULFURTRANSFERASE"/>
    <property type="match status" value="1"/>
</dbReference>
<dbReference type="InterPro" id="IPR045078">
    <property type="entry name" value="TST/MPST-like"/>
</dbReference>
<dbReference type="FunFam" id="3.40.250.10:FF:000001">
    <property type="entry name" value="Sulfurtransferase"/>
    <property type="match status" value="1"/>
</dbReference>
<dbReference type="Gene3D" id="3.40.250.10">
    <property type="entry name" value="Rhodanese-like domain"/>
    <property type="match status" value="2"/>
</dbReference>
<feature type="domain" description="Rhodanese" evidence="4">
    <location>
        <begin position="16"/>
        <end position="132"/>
    </location>
</feature>
<dbReference type="CDD" id="cd01448">
    <property type="entry name" value="TST_Repeat_1"/>
    <property type="match status" value="1"/>
</dbReference>
<dbReference type="PROSITE" id="PS00683">
    <property type="entry name" value="RHODANESE_2"/>
    <property type="match status" value="1"/>
</dbReference>
<dbReference type="EMBL" id="JAERQJ010000005">
    <property type="protein sequence ID" value="MBL0684622.1"/>
    <property type="molecule type" value="Genomic_DNA"/>
</dbReference>
<dbReference type="PANTHER" id="PTHR11364">
    <property type="entry name" value="THIOSULFATE SULFERTANSFERASE"/>
    <property type="match status" value="1"/>
</dbReference>
<evidence type="ECO:0000313" key="5">
    <source>
        <dbReference type="EMBL" id="MBL0684622.1"/>
    </source>
</evidence>
<dbReference type="SMART" id="SM00450">
    <property type="entry name" value="RHOD"/>
    <property type="match status" value="2"/>
</dbReference>
<dbReference type="InterPro" id="IPR001307">
    <property type="entry name" value="Thiosulphate_STrfase_CS"/>
</dbReference>
<dbReference type="AlphaFoldDB" id="A0A936ZUL7"/>
<accession>A0A936ZUL7</accession>
<protein>
    <recommendedName>
        <fullName evidence="3">Sulfurtransferase</fullName>
    </recommendedName>
</protein>
<gene>
    <name evidence="5" type="ORF">JJQ60_13915</name>
</gene>
<dbReference type="InterPro" id="IPR036873">
    <property type="entry name" value="Rhodanese-like_dom_sf"/>
</dbReference>
<evidence type="ECO:0000313" key="6">
    <source>
        <dbReference type="Proteomes" id="UP000651057"/>
    </source>
</evidence>
<dbReference type="InterPro" id="IPR001763">
    <property type="entry name" value="Rhodanese-like_dom"/>
</dbReference>
<reference evidence="5" key="1">
    <citation type="submission" date="2021-01" db="EMBL/GenBank/DDBJ databases">
        <authorList>
            <person name="Zhong Y.L."/>
        </authorList>
    </citation>
    <scope>NUCLEOTIDE SEQUENCE</scope>
    <source>
        <strain evidence="5">KCTC 23302</strain>
    </source>
</reference>
<proteinExistence type="predicted"/>
<keyword evidence="1 3" id="KW-0808">Transferase</keyword>
<dbReference type="PROSITE" id="PS50206">
    <property type="entry name" value="RHODANESE_3"/>
    <property type="match status" value="2"/>
</dbReference>
<dbReference type="Pfam" id="PF00581">
    <property type="entry name" value="Rhodanese"/>
    <property type="match status" value="2"/>
</dbReference>
<feature type="domain" description="Rhodanese" evidence="4">
    <location>
        <begin position="164"/>
        <end position="276"/>
    </location>
</feature>